<dbReference type="InterPro" id="IPR029056">
    <property type="entry name" value="Ribokinase-like"/>
</dbReference>
<dbReference type="PANTHER" id="PTHR10534:SF2">
    <property type="entry name" value="PYRIDOXAL KINASE"/>
    <property type="match status" value="1"/>
</dbReference>
<protein>
    <recommendedName>
        <fullName evidence="1">pyridoxal kinase</fullName>
        <ecNumber evidence="1">2.7.1.35</ecNumber>
    </recommendedName>
</protein>
<dbReference type="SUPFAM" id="SSF53613">
    <property type="entry name" value="Ribokinase-like"/>
    <property type="match status" value="1"/>
</dbReference>
<proteinExistence type="predicted"/>
<evidence type="ECO:0000256" key="2">
    <source>
        <dbReference type="ARBA" id="ARBA00022679"/>
    </source>
</evidence>
<dbReference type="RefSeq" id="WP_056937544.1">
    <property type="nucleotide sequence ID" value="NZ_AZFN01000015.1"/>
</dbReference>
<dbReference type="AlphaFoldDB" id="A0A0R1VDG2"/>
<comment type="caution">
    <text evidence="7">The sequence shown here is derived from an EMBL/GenBank/DDBJ whole genome shotgun (WGS) entry which is preliminary data.</text>
</comment>
<feature type="domain" description="Pyridoxamine kinase/Phosphomethylpyrimidine kinase" evidence="6">
    <location>
        <begin position="21"/>
        <end position="252"/>
    </location>
</feature>
<dbReference type="InterPro" id="IPR004625">
    <property type="entry name" value="PyrdxlKinase"/>
</dbReference>
<dbReference type="GO" id="GO:0005524">
    <property type="term" value="F:ATP binding"/>
    <property type="evidence" value="ECO:0007669"/>
    <property type="project" value="UniProtKB-KW"/>
</dbReference>
<dbReference type="Gene3D" id="3.40.1190.20">
    <property type="match status" value="1"/>
</dbReference>
<name>A0A0R1VDG2_9LACO</name>
<accession>A0A0R1VDG2</accession>
<evidence type="ECO:0000313" key="7">
    <source>
        <dbReference type="EMBL" id="KRM01700.1"/>
    </source>
</evidence>
<evidence type="ECO:0000256" key="1">
    <source>
        <dbReference type="ARBA" id="ARBA00012104"/>
    </source>
</evidence>
<keyword evidence="8" id="KW-1185">Reference proteome</keyword>
<dbReference type="PATRIC" id="fig|1423749.3.peg.498"/>
<evidence type="ECO:0000256" key="3">
    <source>
        <dbReference type="ARBA" id="ARBA00022741"/>
    </source>
</evidence>
<dbReference type="EC" id="2.7.1.35" evidence="1"/>
<dbReference type="Proteomes" id="UP000051739">
    <property type="component" value="Unassembled WGS sequence"/>
</dbReference>
<dbReference type="Pfam" id="PF08543">
    <property type="entry name" value="Phos_pyr_kin"/>
    <property type="match status" value="1"/>
</dbReference>
<dbReference type="GO" id="GO:0005829">
    <property type="term" value="C:cytosol"/>
    <property type="evidence" value="ECO:0007669"/>
    <property type="project" value="TreeGrafter"/>
</dbReference>
<reference evidence="7 8" key="1">
    <citation type="journal article" date="2015" name="Genome Announc.">
        <title>Expanding the biotechnology potential of lactobacilli through comparative genomics of 213 strains and associated genera.</title>
        <authorList>
            <person name="Sun Z."/>
            <person name="Harris H.M."/>
            <person name="McCann A."/>
            <person name="Guo C."/>
            <person name="Argimon S."/>
            <person name="Zhang W."/>
            <person name="Yang X."/>
            <person name="Jeffery I.B."/>
            <person name="Cooney J.C."/>
            <person name="Kagawa T.F."/>
            <person name="Liu W."/>
            <person name="Song Y."/>
            <person name="Salvetti E."/>
            <person name="Wrobel A."/>
            <person name="Rasinkangas P."/>
            <person name="Parkhill J."/>
            <person name="Rea M.C."/>
            <person name="O'Sullivan O."/>
            <person name="Ritari J."/>
            <person name="Douillard F.P."/>
            <person name="Paul Ross R."/>
            <person name="Yang R."/>
            <person name="Briner A.E."/>
            <person name="Felis G.E."/>
            <person name="de Vos W.M."/>
            <person name="Barrangou R."/>
            <person name="Klaenhammer T.R."/>
            <person name="Caufield P.W."/>
            <person name="Cui Y."/>
            <person name="Zhang H."/>
            <person name="O'Toole P.W."/>
        </authorList>
    </citation>
    <scope>NUCLEOTIDE SEQUENCE [LARGE SCALE GENOMIC DNA]</scope>
    <source>
        <strain evidence="7 8">DSM 16045</strain>
    </source>
</reference>
<evidence type="ECO:0000256" key="5">
    <source>
        <dbReference type="ARBA" id="ARBA00022840"/>
    </source>
</evidence>
<keyword evidence="3" id="KW-0547">Nucleotide-binding</keyword>
<keyword evidence="4 7" id="KW-0418">Kinase</keyword>
<dbReference type="GO" id="GO:0009443">
    <property type="term" value="P:pyridoxal 5'-phosphate salvage"/>
    <property type="evidence" value="ECO:0007669"/>
    <property type="project" value="InterPro"/>
</dbReference>
<keyword evidence="5" id="KW-0067">ATP-binding</keyword>
<evidence type="ECO:0000256" key="4">
    <source>
        <dbReference type="ARBA" id="ARBA00022777"/>
    </source>
</evidence>
<gene>
    <name evidence="7" type="ORF">FC60_GL000494</name>
</gene>
<organism evidence="7 8">
    <name type="scientific">Limosilactobacillus gastricus DSM 16045</name>
    <dbReference type="NCBI Taxonomy" id="1423749"/>
    <lineage>
        <taxon>Bacteria</taxon>
        <taxon>Bacillati</taxon>
        <taxon>Bacillota</taxon>
        <taxon>Bacilli</taxon>
        <taxon>Lactobacillales</taxon>
        <taxon>Lactobacillaceae</taxon>
        <taxon>Limosilactobacillus</taxon>
    </lineage>
</organism>
<dbReference type="GO" id="GO:0008478">
    <property type="term" value="F:pyridoxal kinase activity"/>
    <property type="evidence" value="ECO:0007669"/>
    <property type="project" value="UniProtKB-EC"/>
</dbReference>
<dbReference type="EMBL" id="AZFN01000015">
    <property type="protein sequence ID" value="KRM01700.1"/>
    <property type="molecule type" value="Genomic_DNA"/>
</dbReference>
<evidence type="ECO:0000313" key="8">
    <source>
        <dbReference type="Proteomes" id="UP000051739"/>
    </source>
</evidence>
<keyword evidence="2" id="KW-0808">Transferase</keyword>
<sequence length="281" mass="30415">MESTLIIEDFSALGQISMVASLSILQTFGCATAALPTSLLSTQTEGFGQPVQLATSAWFKATTSHWQDQNVKISAALIGYLGNQATISDVIDALTKFRPSLVLVDPAMADQGELYPGLNSDYVDAIRQLCHSANLITPNVTELALLTDCEVPKQIDLAWVQNCLNKLELLRISASVVVSGVRMADQIGSVIAANNQLEFVASPYFSGHFYGTGDTFAPLLLGFLQRGMSLKEAVQKSTKLMEIAVEETSHLTAEDRKYGLQLAKLLGKLSTEVANGRQKDW</sequence>
<evidence type="ECO:0000259" key="6">
    <source>
        <dbReference type="Pfam" id="PF08543"/>
    </source>
</evidence>
<dbReference type="PANTHER" id="PTHR10534">
    <property type="entry name" value="PYRIDOXAL KINASE"/>
    <property type="match status" value="1"/>
</dbReference>
<dbReference type="InterPro" id="IPR013749">
    <property type="entry name" value="PM/HMP-P_kinase-1"/>
</dbReference>